<name>A0AAV7KQK3_PLEWA</name>
<sequence length="138" mass="15849">MLERTATQIQAIATEGVPERPPLYGLYPIWPAAGYQDPVRVEREEGETEVKESEKAPCLLPTAQRAEYEQRRKEGAKSRVQLAEERAERVENVDSLLRQWTTGQIILKVGDRSASTLREAAGEWMLEEREKENVERLR</sequence>
<comment type="caution">
    <text evidence="1">The sequence shown here is derived from an EMBL/GenBank/DDBJ whole genome shotgun (WGS) entry which is preliminary data.</text>
</comment>
<proteinExistence type="predicted"/>
<evidence type="ECO:0000313" key="2">
    <source>
        <dbReference type="Proteomes" id="UP001066276"/>
    </source>
</evidence>
<dbReference type="Proteomes" id="UP001066276">
    <property type="component" value="Chromosome 12"/>
</dbReference>
<dbReference type="EMBL" id="JANPWB010000016">
    <property type="protein sequence ID" value="KAJ1081696.1"/>
    <property type="molecule type" value="Genomic_DNA"/>
</dbReference>
<protein>
    <submittedName>
        <fullName evidence="1">Uncharacterized protein</fullName>
    </submittedName>
</protein>
<evidence type="ECO:0000313" key="1">
    <source>
        <dbReference type="EMBL" id="KAJ1081696.1"/>
    </source>
</evidence>
<dbReference type="AlphaFoldDB" id="A0AAV7KQK3"/>
<organism evidence="1 2">
    <name type="scientific">Pleurodeles waltl</name>
    <name type="common">Iberian ribbed newt</name>
    <dbReference type="NCBI Taxonomy" id="8319"/>
    <lineage>
        <taxon>Eukaryota</taxon>
        <taxon>Metazoa</taxon>
        <taxon>Chordata</taxon>
        <taxon>Craniata</taxon>
        <taxon>Vertebrata</taxon>
        <taxon>Euteleostomi</taxon>
        <taxon>Amphibia</taxon>
        <taxon>Batrachia</taxon>
        <taxon>Caudata</taxon>
        <taxon>Salamandroidea</taxon>
        <taxon>Salamandridae</taxon>
        <taxon>Pleurodelinae</taxon>
        <taxon>Pleurodeles</taxon>
    </lineage>
</organism>
<reference evidence="1" key="1">
    <citation type="journal article" date="2022" name="bioRxiv">
        <title>Sequencing and chromosome-scale assembly of the giantPleurodeles waltlgenome.</title>
        <authorList>
            <person name="Brown T."/>
            <person name="Elewa A."/>
            <person name="Iarovenko S."/>
            <person name="Subramanian E."/>
            <person name="Araus A.J."/>
            <person name="Petzold A."/>
            <person name="Susuki M."/>
            <person name="Suzuki K.-i.T."/>
            <person name="Hayashi T."/>
            <person name="Toyoda A."/>
            <person name="Oliveira C."/>
            <person name="Osipova E."/>
            <person name="Leigh N.D."/>
            <person name="Simon A."/>
            <person name="Yun M.H."/>
        </authorList>
    </citation>
    <scope>NUCLEOTIDE SEQUENCE</scope>
    <source>
        <strain evidence="1">20211129_DDA</strain>
        <tissue evidence="1">Liver</tissue>
    </source>
</reference>
<keyword evidence="2" id="KW-1185">Reference proteome</keyword>
<accession>A0AAV7KQK3</accession>
<gene>
    <name evidence="1" type="ORF">NDU88_001874</name>
</gene>